<keyword evidence="2" id="KW-0433">Leucine-rich repeat</keyword>
<dbReference type="Gene3D" id="3.80.10.10">
    <property type="entry name" value="Ribonuclease Inhibitor"/>
    <property type="match status" value="1"/>
</dbReference>
<evidence type="ECO:0000256" key="6">
    <source>
        <dbReference type="ARBA" id="ARBA00022989"/>
    </source>
</evidence>
<evidence type="ECO:0000256" key="8">
    <source>
        <dbReference type="ARBA" id="ARBA00023157"/>
    </source>
</evidence>
<keyword evidence="3 9" id="KW-0812">Transmembrane</keyword>
<protein>
    <submittedName>
        <fullName evidence="12">Glycoprotein IX (platelet)</fullName>
    </submittedName>
</protein>
<comment type="subcellular location">
    <subcellularLocation>
        <location evidence="1">Membrane</location>
        <topology evidence="1">Single-pass membrane protein</topology>
    </subcellularLocation>
</comment>
<dbReference type="SUPFAM" id="SSF52058">
    <property type="entry name" value="L domain-like"/>
    <property type="match status" value="1"/>
</dbReference>
<dbReference type="Ensembl" id="ENSNMLT00000044174.1">
    <property type="protein sequence ID" value="ENSNMLP00000039695.1"/>
    <property type="gene ID" value="ENSNMLG00000024453.1"/>
</dbReference>
<reference evidence="12" key="1">
    <citation type="submission" date="2025-08" db="UniProtKB">
        <authorList>
            <consortium name="Ensembl"/>
        </authorList>
    </citation>
    <scope>IDENTIFICATION</scope>
</reference>
<evidence type="ECO:0000256" key="9">
    <source>
        <dbReference type="SAM" id="Phobius"/>
    </source>
</evidence>
<evidence type="ECO:0000256" key="5">
    <source>
        <dbReference type="ARBA" id="ARBA00022889"/>
    </source>
</evidence>
<feature type="chain" id="PRO_5034710029" evidence="10">
    <location>
        <begin position="37"/>
        <end position="253"/>
    </location>
</feature>
<evidence type="ECO:0000256" key="10">
    <source>
        <dbReference type="SAM" id="SignalP"/>
    </source>
</evidence>
<keyword evidence="6 9" id="KW-1133">Transmembrane helix</keyword>
<dbReference type="InterPro" id="IPR000483">
    <property type="entry name" value="Cys-rich_flank_reg_C"/>
</dbReference>
<name>A0A8C6UQ15_9GOBI</name>
<keyword evidence="8" id="KW-1015">Disulfide bond</keyword>
<feature type="signal peptide" evidence="10">
    <location>
        <begin position="1"/>
        <end position="36"/>
    </location>
</feature>
<sequence>MHIIYAPQSCGLSLVHLMIFTLILPIFLLSTSTALALPCRCVVHPKGGIIVNCSSTKLASPLQLSRDITELHLSNTGLSTVPPGLFDKLVGLRRLSIAGNPFHCDCRIQYLRNWLLKNRDIVTDEPSCASPGAVAQTSISELSSEFFSSCSKPKLTCKNGAYIVLTWVMLLCVVALLAYTLRLAKESTITLNIDERHELFEAHSLCSRKPKHRRKFSFLNKQEPDERPLLNMELLPQVLDTLHKKQNIKMKEN</sequence>
<accession>A0A8C6UQ15</accession>
<keyword evidence="5" id="KW-0130">Cell adhesion</keyword>
<dbReference type="PANTHER" id="PTHR22650">
    <property type="entry name" value="GLYCOPROTEIN IB BETA"/>
    <property type="match status" value="1"/>
</dbReference>
<proteinExistence type="predicted"/>
<dbReference type="InterPro" id="IPR032675">
    <property type="entry name" value="LRR_dom_sf"/>
</dbReference>
<evidence type="ECO:0000313" key="13">
    <source>
        <dbReference type="Proteomes" id="UP000694523"/>
    </source>
</evidence>
<dbReference type="PANTHER" id="PTHR22650:SF6">
    <property type="entry name" value="PLATELET GLYCOPROTEIN IX"/>
    <property type="match status" value="1"/>
</dbReference>
<evidence type="ECO:0000259" key="11">
    <source>
        <dbReference type="SMART" id="SM00082"/>
    </source>
</evidence>
<dbReference type="Proteomes" id="UP000694523">
    <property type="component" value="Unplaced"/>
</dbReference>
<dbReference type="AlphaFoldDB" id="A0A8C6UQ15"/>
<evidence type="ECO:0000313" key="12">
    <source>
        <dbReference type="Ensembl" id="ENSNMLP00000039695.1"/>
    </source>
</evidence>
<organism evidence="12 13">
    <name type="scientific">Neogobius melanostomus</name>
    <name type="common">round goby</name>
    <dbReference type="NCBI Taxonomy" id="47308"/>
    <lineage>
        <taxon>Eukaryota</taxon>
        <taxon>Metazoa</taxon>
        <taxon>Chordata</taxon>
        <taxon>Craniata</taxon>
        <taxon>Vertebrata</taxon>
        <taxon>Euteleostomi</taxon>
        <taxon>Actinopterygii</taxon>
        <taxon>Neopterygii</taxon>
        <taxon>Teleostei</taxon>
        <taxon>Neoteleostei</taxon>
        <taxon>Acanthomorphata</taxon>
        <taxon>Gobiaria</taxon>
        <taxon>Gobiiformes</taxon>
        <taxon>Gobioidei</taxon>
        <taxon>Gobiidae</taxon>
        <taxon>Benthophilinae</taxon>
        <taxon>Neogobiini</taxon>
        <taxon>Neogobius</taxon>
    </lineage>
</organism>
<reference evidence="12" key="2">
    <citation type="submission" date="2025-09" db="UniProtKB">
        <authorList>
            <consortium name="Ensembl"/>
        </authorList>
    </citation>
    <scope>IDENTIFICATION</scope>
</reference>
<dbReference type="SMART" id="SM00082">
    <property type="entry name" value="LRRCT"/>
    <property type="match status" value="1"/>
</dbReference>
<evidence type="ECO:0000256" key="4">
    <source>
        <dbReference type="ARBA" id="ARBA00022729"/>
    </source>
</evidence>
<feature type="domain" description="LRRCT" evidence="11">
    <location>
        <begin position="100"/>
        <end position="151"/>
    </location>
</feature>
<evidence type="ECO:0000256" key="1">
    <source>
        <dbReference type="ARBA" id="ARBA00004167"/>
    </source>
</evidence>
<keyword evidence="4 10" id="KW-0732">Signal</keyword>
<keyword evidence="7 9" id="KW-0472">Membrane</keyword>
<evidence type="ECO:0000256" key="2">
    <source>
        <dbReference type="ARBA" id="ARBA00022614"/>
    </source>
</evidence>
<evidence type="ECO:0000256" key="3">
    <source>
        <dbReference type="ARBA" id="ARBA00022692"/>
    </source>
</evidence>
<keyword evidence="13" id="KW-1185">Reference proteome</keyword>
<evidence type="ECO:0000256" key="7">
    <source>
        <dbReference type="ARBA" id="ARBA00023136"/>
    </source>
</evidence>
<feature type="transmembrane region" description="Helical" evidence="9">
    <location>
        <begin position="160"/>
        <end position="181"/>
    </location>
</feature>
<dbReference type="InterPro" id="IPR052313">
    <property type="entry name" value="GPIb-IX-V_Complex"/>
</dbReference>